<dbReference type="EMBL" id="JBHLTC010000018">
    <property type="protein sequence ID" value="MFC0625405.1"/>
    <property type="molecule type" value="Genomic_DNA"/>
</dbReference>
<accession>A0ABV6QLI2</accession>
<dbReference type="InterPro" id="IPR036291">
    <property type="entry name" value="NAD(P)-bd_dom_sf"/>
</dbReference>
<dbReference type="CDD" id="cd05233">
    <property type="entry name" value="SDR_c"/>
    <property type="match status" value="1"/>
</dbReference>
<comment type="caution">
    <text evidence="3">The sequence shown here is derived from an EMBL/GenBank/DDBJ whole genome shotgun (WGS) entry which is preliminary data.</text>
</comment>
<comment type="similarity">
    <text evidence="1">Belongs to the short-chain dehydrogenases/reductases (SDR) family.</text>
</comment>
<keyword evidence="2 3" id="KW-0560">Oxidoreductase</keyword>
<protein>
    <submittedName>
        <fullName evidence="3">SDR family oxidoreductase</fullName>
        <ecNumber evidence="3">1.-.-.-</ecNumber>
    </submittedName>
</protein>
<sequence length="247" mass="25412">MLNGKNAIVYGAGGPMGGAAARAMAGHGARVWLAGRTEPKLAAVAAEIEAAGGSAEIRLVDVEDRAAVDALAAEVRREAGSLDISYNATTTEARQNQPLVDMSVDDFLLPVVQSARRQFITATAAAKQMTAQGSGVIITLTASASEETRHEMGGFNLACASVEALTRSLAGEVGKYGVRVICVRANFTPETIPGAEDGDLSMLIKDTLLGRLPKLAEVGQTVAFAASDHSGAMTASILNLTCGAIPD</sequence>
<proteinExistence type="inferred from homology"/>
<dbReference type="PANTHER" id="PTHR43669">
    <property type="entry name" value="5-KETO-D-GLUCONATE 5-REDUCTASE"/>
    <property type="match status" value="1"/>
</dbReference>
<dbReference type="RefSeq" id="WP_380047786.1">
    <property type="nucleotide sequence ID" value="NZ_JBHLTC010000018.1"/>
</dbReference>
<dbReference type="PRINTS" id="PR00081">
    <property type="entry name" value="GDHRDH"/>
</dbReference>
<reference evidence="3 4" key="1">
    <citation type="submission" date="2024-09" db="EMBL/GenBank/DDBJ databases">
        <authorList>
            <person name="Sun Q."/>
            <person name="Mori K."/>
        </authorList>
    </citation>
    <scope>NUCLEOTIDE SEQUENCE [LARGE SCALE GENOMIC DNA]</scope>
    <source>
        <strain evidence="3 4">CGMCC 1.15906</strain>
    </source>
</reference>
<dbReference type="Proteomes" id="UP001589890">
    <property type="component" value="Unassembled WGS sequence"/>
</dbReference>
<name>A0ABV6QLI2_9ACTN</name>
<dbReference type="EC" id="1.-.-.-" evidence="3"/>
<dbReference type="InterPro" id="IPR002347">
    <property type="entry name" value="SDR_fam"/>
</dbReference>
<evidence type="ECO:0000313" key="3">
    <source>
        <dbReference type="EMBL" id="MFC0625405.1"/>
    </source>
</evidence>
<keyword evidence="4" id="KW-1185">Reference proteome</keyword>
<organism evidence="3 4">
    <name type="scientific">Kribbella deserti</name>
    <dbReference type="NCBI Taxonomy" id="1926257"/>
    <lineage>
        <taxon>Bacteria</taxon>
        <taxon>Bacillati</taxon>
        <taxon>Actinomycetota</taxon>
        <taxon>Actinomycetes</taxon>
        <taxon>Propionibacteriales</taxon>
        <taxon>Kribbellaceae</taxon>
        <taxon>Kribbella</taxon>
    </lineage>
</organism>
<dbReference type="PANTHER" id="PTHR43669:SF3">
    <property type="entry name" value="ALCOHOL DEHYDROGENASE, PUTATIVE (AFU_ORTHOLOGUE AFUA_3G03445)-RELATED"/>
    <property type="match status" value="1"/>
</dbReference>
<dbReference type="SUPFAM" id="SSF51735">
    <property type="entry name" value="NAD(P)-binding Rossmann-fold domains"/>
    <property type="match status" value="1"/>
</dbReference>
<evidence type="ECO:0000313" key="4">
    <source>
        <dbReference type="Proteomes" id="UP001589890"/>
    </source>
</evidence>
<dbReference type="Pfam" id="PF13561">
    <property type="entry name" value="adh_short_C2"/>
    <property type="match status" value="1"/>
</dbReference>
<dbReference type="Gene3D" id="3.40.50.720">
    <property type="entry name" value="NAD(P)-binding Rossmann-like Domain"/>
    <property type="match status" value="1"/>
</dbReference>
<evidence type="ECO:0000256" key="1">
    <source>
        <dbReference type="ARBA" id="ARBA00006484"/>
    </source>
</evidence>
<gene>
    <name evidence="3" type="ORF">ACFFGN_15095</name>
</gene>
<dbReference type="GO" id="GO:0016491">
    <property type="term" value="F:oxidoreductase activity"/>
    <property type="evidence" value="ECO:0007669"/>
    <property type="project" value="UniProtKB-KW"/>
</dbReference>
<evidence type="ECO:0000256" key="2">
    <source>
        <dbReference type="ARBA" id="ARBA00023002"/>
    </source>
</evidence>